<protein>
    <submittedName>
        <fullName evidence="2">3'(2'),5'-bisphosphate nucleotidase CysQ</fullName>
    </submittedName>
</protein>
<dbReference type="PRINTS" id="PR00377">
    <property type="entry name" value="IMPHPHTASES"/>
</dbReference>
<dbReference type="RefSeq" id="WP_285670517.1">
    <property type="nucleotide sequence ID" value="NZ_BSYI01000006.1"/>
</dbReference>
<dbReference type="Gene3D" id="3.30.540.10">
    <property type="entry name" value="Fructose-1,6-Bisphosphatase, subunit A, domain 1"/>
    <property type="match status" value="1"/>
</dbReference>
<proteinExistence type="inferred from homology"/>
<evidence type="ECO:0000313" key="2">
    <source>
        <dbReference type="EMBL" id="GMG81797.1"/>
    </source>
</evidence>
<evidence type="ECO:0000256" key="1">
    <source>
        <dbReference type="ARBA" id="ARBA00009759"/>
    </source>
</evidence>
<dbReference type="Proteomes" id="UP001239909">
    <property type="component" value="Unassembled WGS sequence"/>
</dbReference>
<reference evidence="2 3" key="1">
    <citation type="submission" date="2023-04" db="EMBL/GenBank/DDBJ databases">
        <title>Marinoamorphus aggregata gen. nov., sp. Nov., isolate from tissue of brittle star Ophioplocus japonicus.</title>
        <authorList>
            <person name="Kawano K."/>
            <person name="Sawayama S."/>
            <person name="Nakagawa S."/>
        </authorList>
    </citation>
    <scope>NUCLEOTIDE SEQUENCE [LARGE SCALE GENOMIC DNA]</scope>
    <source>
        <strain evidence="2 3">NKW23</strain>
    </source>
</reference>
<dbReference type="EMBL" id="BSYI01000006">
    <property type="protein sequence ID" value="GMG81797.1"/>
    <property type="molecule type" value="Genomic_DNA"/>
</dbReference>
<comment type="similarity">
    <text evidence="1">Belongs to the inositol monophosphatase superfamily.</text>
</comment>
<accession>A0ABQ6LEM4</accession>
<dbReference type="PANTHER" id="PTHR20854">
    <property type="entry name" value="INOSITOL MONOPHOSPHATASE"/>
    <property type="match status" value="1"/>
</dbReference>
<comment type="caution">
    <text evidence="2">The sequence shown here is derived from an EMBL/GenBank/DDBJ whole genome shotgun (WGS) entry which is preliminary data.</text>
</comment>
<sequence>MPEPALQSHAADRALLVAAAEEAGRIARRMQGGALRQWDKPGAQGPVSEADLAVNAALKARLRPARPEYGWLSEEEPDDRGGAARLFVVDPIDGTRAFLAGEPGFSISVAVVEGDRVVAGAVHLPMRRETYAAHLGGGAALGGQVLAMRDGGRPEGAEALVARPNMAPEHWPGGVPGLVRRMRSSLAWRLCLVAAGRFDVTLTFRPAWEWDIAAGSLIAAEAGCRVTDSQGAPLAFNGAPPRVPGMIVAGPALHAALMTHRRAP</sequence>
<keyword evidence="3" id="KW-1185">Reference proteome</keyword>
<organism evidence="2 3">
    <name type="scientific">Paralimibaculum aggregatum</name>
    <dbReference type="NCBI Taxonomy" id="3036245"/>
    <lineage>
        <taxon>Bacteria</taxon>
        <taxon>Pseudomonadati</taxon>
        <taxon>Pseudomonadota</taxon>
        <taxon>Alphaproteobacteria</taxon>
        <taxon>Rhodobacterales</taxon>
        <taxon>Paracoccaceae</taxon>
        <taxon>Paralimibaculum</taxon>
    </lineage>
</organism>
<dbReference type="Gene3D" id="3.40.190.80">
    <property type="match status" value="1"/>
</dbReference>
<dbReference type="CDD" id="cd01638">
    <property type="entry name" value="CysQ"/>
    <property type="match status" value="1"/>
</dbReference>
<dbReference type="InterPro" id="IPR000760">
    <property type="entry name" value="Inositol_monophosphatase-like"/>
</dbReference>
<gene>
    <name evidence="2" type="ORF">LNKW23_10100</name>
</gene>
<name>A0ABQ6LEM4_9RHOB</name>
<evidence type="ECO:0000313" key="3">
    <source>
        <dbReference type="Proteomes" id="UP001239909"/>
    </source>
</evidence>
<dbReference type="SUPFAM" id="SSF56655">
    <property type="entry name" value="Carbohydrate phosphatase"/>
    <property type="match status" value="1"/>
</dbReference>
<dbReference type="Pfam" id="PF00459">
    <property type="entry name" value="Inositol_P"/>
    <property type="match status" value="1"/>
</dbReference>
<dbReference type="PANTHER" id="PTHR20854:SF4">
    <property type="entry name" value="INOSITOL-1-MONOPHOSPHATASE-RELATED"/>
    <property type="match status" value="1"/>
</dbReference>